<evidence type="ECO:0000313" key="9">
    <source>
        <dbReference type="EMBL" id="KAF7716034.1"/>
    </source>
</evidence>
<evidence type="ECO:0000256" key="2">
    <source>
        <dbReference type="ARBA" id="ARBA00008335"/>
    </source>
</evidence>
<evidence type="ECO:0000256" key="1">
    <source>
        <dbReference type="ARBA" id="ARBA00004141"/>
    </source>
</evidence>
<accession>A0A8J8W666</accession>
<dbReference type="SUPFAM" id="SSF103473">
    <property type="entry name" value="MFS general substrate transporter"/>
    <property type="match status" value="1"/>
</dbReference>
<keyword evidence="3" id="KW-0813">Transport</keyword>
<feature type="transmembrane region" description="Helical" evidence="7">
    <location>
        <begin position="153"/>
        <end position="175"/>
    </location>
</feature>
<feature type="transmembrane region" description="Helical" evidence="7">
    <location>
        <begin position="453"/>
        <end position="474"/>
    </location>
</feature>
<gene>
    <name evidence="9" type="ORF">PECM_006107</name>
</gene>
<organism evidence="9 10">
    <name type="scientific">Penicillium ucsense</name>
    <dbReference type="NCBI Taxonomy" id="2839758"/>
    <lineage>
        <taxon>Eukaryota</taxon>
        <taxon>Fungi</taxon>
        <taxon>Dikarya</taxon>
        <taxon>Ascomycota</taxon>
        <taxon>Pezizomycotina</taxon>
        <taxon>Eurotiomycetes</taxon>
        <taxon>Eurotiomycetidae</taxon>
        <taxon>Eurotiales</taxon>
        <taxon>Aspergillaceae</taxon>
        <taxon>Penicillium</taxon>
    </lineage>
</organism>
<keyword evidence="4 7" id="KW-0812">Transmembrane</keyword>
<evidence type="ECO:0000256" key="7">
    <source>
        <dbReference type="SAM" id="Phobius"/>
    </source>
</evidence>
<dbReference type="PROSITE" id="PS50850">
    <property type="entry name" value="MFS"/>
    <property type="match status" value="1"/>
</dbReference>
<keyword evidence="10" id="KW-1185">Reference proteome</keyword>
<feature type="transmembrane region" description="Helical" evidence="7">
    <location>
        <begin position="387"/>
        <end position="408"/>
    </location>
</feature>
<sequence>MSNLVASPLPMKDDSKTGGKDVWVEDSDGEITGVMAVYHSYEPEHRRDVENRLRRKIDTRILPLIVVIYLFNYLDRNSITQARLYGLEKDTGVKGAEYQTAISIFSAGYILMQIPSTILMTKLRPSIFLPTCIIVWAIVSGCTGAVHNTAGLLVVRLFLGFVEAPFFPGAIYYLSCWYTKREIGVRMALLICGILLSNSFAGLISAGILSGMQGVGRIASWRWLFILEALATMVIGVVALFVLPDYPATTAWLTEEEKVVAQGRLAADAGSDVVLDEEKVPIMRGFIWAAKDIRVWIFACLQMATTASISYSHFFPTLIQQLGFKDSTKVLLLTSPPYLVAFFWALSWAWVADRHQSRSVPSGVSQCLAIVGTVLLIAVDGPLWARYGFTFLAACGTFGVYSTTYAWLSSTITQPPVKRAVAIGIANSCANIASLFANHFWLDQYAPRYRESWACLLGFQSLGLACILSLRFLLQRANKKFDSLSNDDNVNDAVFIARLDEEERKAVQNGFRYVV</sequence>
<dbReference type="Pfam" id="PF07690">
    <property type="entry name" value="MFS_1"/>
    <property type="match status" value="1"/>
</dbReference>
<comment type="similarity">
    <text evidence="2">Belongs to the major facilitator superfamily.</text>
</comment>
<feature type="transmembrane region" description="Helical" evidence="7">
    <location>
        <begin position="57"/>
        <end position="74"/>
    </location>
</feature>
<comment type="caution">
    <text evidence="9">The sequence shown here is derived from an EMBL/GenBank/DDBJ whole genome shotgun (WGS) entry which is preliminary data.</text>
</comment>
<feature type="transmembrane region" description="Helical" evidence="7">
    <location>
        <begin position="420"/>
        <end position="441"/>
    </location>
</feature>
<dbReference type="GO" id="GO:0016020">
    <property type="term" value="C:membrane"/>
    <property type="evidence" value="ECO:0007669"/>
    <property type="project" value="UniProtKB-SubCell"/>
</dbReference>
<feature type="transmembrane region" description="Helical" evidence="7">
    <location>
        <begin position="363"/>
        <end position="381"/>
    </location>
</feature>
<dbReference type="PANTHER" id="PTHR43791:SF92">
    <property type="entry name" value="AGL026WP"/>
    <property type="match status" value="1"/>
</dbReference>
<comment type="subcellular location">
    <subcellularLocation>
        <location evidence="1">Membrane</location>
        <topology evidence="1">Multi-pass membrane protein</topology>
    </subcellularLocation>
</comment>
<dbReference type="FunFam" id="1.20.1250.20:FF:000057">
    <property type="entry name" value="MFS general substrate transporter"/>
    <property type="match status" value="1"/>
</dbReference>
<dbReference type="EMBL" id="WIWV01000047">
    <property type="protein sequence ID" value="KAF7716034.1"/>
    <property type="molecule type" value="Genomic_DNA"/>
</dbReference>
<evidence type="ECO:0000256" key="3">
    <source>
        <dbReference type="ARBA" id="ARBA00022448"/>
    </source>
</evidence>
<name>A0A8J8W666_9EURO</name>
<feature type="transmembrane region" description="Helical" evidence="7">
    <location>
        <begin position="331"/>
        <end position="351"/>
    </location>
</feature>
<dbReference type="PANTHER" id="PTHR43791">
    <property type="entry name" value="PERMEASE-RELATED"/>
    <property type="match status" value="1"/>
</dbReference>
<evidence type="ECO:0000256" key="6">
    <source>
        <dbReference type="ARBA" id="ARBA00023136"/>
    </source>
</evidence>
<keyword evidence="6 7" id="KW-0472">Membrane</keyword>
<dbReference type="InterPro" id="IPR011701">
    <property type="entry name" value="MFS"/>
</dbReference>
<feature type="transmembrane region" description="Helical" evidence="7">
    <location>
        <begin position="221"/>
        <end position="243"/>
    </location>
</feature>
<feature type="transmembrane region" description="Helical" evidence="7">
    <location>
        <begin position="187"/>
        <end position="209"/>
    </location>
</feature>
<dbReference type="FunFam" id="1.20.1250.20:FF:000013">
    <property type="entry name" value="MFS general substrate transporter"/>
    <property type="match status" value="1"/>
</dbReference>
<evidence type="ECO:0000256" key="5">
    <source>
        <dbReference type="ARBA" id="ARBA00022989"/>
    </source>
</evidence>
<dbReference type="AlphaFoldDB" id="A0A8J8W666"/>
<dbReference type="OrthoDB" id="2250022at2759"/>
<dbReference type="Proteomes" id="UP000631181">
    <property type="component" value="Unassembled WGS sequence"/>
</dbReference>
<keyword evidence="5 7" id="KW-1133">Transmembrane helix</keyword>
<feature type="transmembrane region" description="Helical" evidence="7">
    <location>
        <begin position="127"/>
        <end position="147"/>
    </location>
</feature>
<reference evidence="9" key="1">
    <citation type="journal article" date="2020" name="Front. Microbiol.">
        <title>Gene regulatory networks of Penicillium echinulatum 2HH and Penicillium oxalicum 114-2 inferred by a computational biology approach.</title>
        <authorList>
            <person name="Lenz A.R."/>
            <person name="Galan-Vasquez E."/>
            <person name="Balbinot E."/>
            <person name="De Abreu F.P."/>
            <person name="De Oliveira N.S."/>
            <person name="Da Rosa L.O."/>
            <person name="De Avila E Silva S."/>
            <person name="Camassola M."/>
            <person name="Dillon A.J.P."/>
            <person name="Perez-Rueda E."/>
        </authorList>
    </citation>
    <scope>NUCLEOTIDE SEQUENCE</scope>
    <source>
        <strain evidence="9">S1M29</strain>
    </source>
</reference>
<evidence type="ECO:0000259" key="8">
    <source>
        <dbReference type="PROSITE" id="PS50850"/>
    </source>
</evidence>
<feature type="domain" description="Major facilitator superfamily (MFS) profile" evidence="8">
    <location>
        <begin position="61"/>
        <end position="478"/>
    </location>
</feature>
<protein>
    <submittedName>
        <fullName evidence="9">Allantoate permease</fullName>
    </submittedName>
</protein>
<feature type="transmembrane region" description="Helical" evidence="7">
    <location>
        <begin position="293"/>
        <end position="311"/>
    </location>
</feature>
<dbReference type="Gene3D" id="1.20.1250.20">
    <property type="entry name" value="MFS general substrate transporter like domains"/>
    <property type="match status" value="2"/>
</dbReference>
<dbReference type="InterPro" id="IPR020846">
    <property type="entry name" value="MFS_dom"/>
</dbReference>
<dbReference type="GO" id="GO:0022857">
    <property type="term" value="F:transmembrane transporter activity"/>
    <property type="evidence" value="ECO:0007669"/>
    <property type="project" value="InterPro"/>
</dbReference>
<proteinExistence type="inferred from homology"/>
<evidence type="ECO:0000256" key="4">
    <source>
        <dbReference type="ARBA" id="ARBA00022692"/>
    </source>
</evidence>
<dbReference type="InterPro" id="IPR036259">
    <property type="entry name" value="MFS_trans_sf"/>
</dbReference>
<evidence type="ECO:0000313" key="10">
    <source>
        <dbReference type="Proteomes" id="UP000631181"/>
    </source>
</evidence>